<dbReference type="OrthoDB" id="2151789at2759"/>
<organism evidence="2 3">
    <name type="scientific">Rhizopogon vesiculosus</name>
    <dbReference type="NCBI Taxonomy" id="180088"/>
    <lineage>
        <taxon>Eukaryota</taxon>
        <taxon>Fungi</taxon>
        <taxon>Dikarya</taxon>
        <taxon>Basidiomycota</taxon>
        <taxon>Agaricomycotina</taxon>
        <taxon>Agaricomycetes</taxon>
        <taxon>Agaricomycetidae</taxon>
        <taxon>Boletales</taxon>
        <taxon>Suillineae</taxon>
        <taxon>Rhizopogonaceae</taxon>
        <taxon>Rhizopogon</taxon>
    </lineage>
</organism>
<evidence type="ECO:0000313" key="2">
    <source>
        <dbReference type="EMBL" id="OJA18726.1"/>
    </source>
</evidence>
<evidence type="ECO:0000256" key="1">
    <source>
        <dbReference type="SAM" id="SignalP"/>
    </source>
</evidence>
<dbReference type="InterPro" id="IPR016169">
    <property type="entry name" value="FAD-bd_PCMH_sub2"/>
</dbReference>
<dbReference type="STRING" id="180088.A0A1J8QAN2"/>
<dbReference type="Proteomes" id="UP000183567">
    <property type="component" value="Unassembled WGS sequence"/>
</dbReference>
<feature type="signal peptide" evidence="1">
    <location>
        <begin position="1"/>
        <end position="19"/>
    </location>
</feature>
<keyword evidence="1" id="KW-0732">Signal</keyword>
<evidence type="ECO:0000313" key="3">
    <source>
        <dbReference type="Proteomes" id="UP000183567"/>
    </source>
</evidence>
<sequence>MSRLTTLFTGLSLALLSASTEVRRAGNNYAATCQEIAATVSSASKVYYAGSPQYTKDNEHWTVSSSQASACSFEPATPQDVGIALQILAKDQTPFAVSVLALLAYDLRLTSGCLQG</sequence>
<protein>
    <submittedName>
        <fullName evidence="2">Uncharacterized protein</fullName>
    </submittedName>
</protein>
<comment type="caution">
    <text evidence="2">The sequence shown here is derived from an EMBL/GenBank/DDBJ whole genome shotgun (WGS) entry which is preliminary data.</text>
</comment>
<proteinExistence type="predicted"/>
<gene>
    <name evidence="2" type="ORF">AZE42_11123</name>
</gene>
<dbReference type="EMBL" id="LVVM01001350">
    <property type="protein sequence ID" value="OJA18726.1"/>
    <property type="molecule type" value="Genomic_DNA"/>
</dbReference>
<keyword evidence="3" id="KW-1185">Reference proteome</keyword>
<name>A0A1J8QAN2_9AGAM</name>
<reference evidence="2 3" key="1">
    <citation type="submission" date="2016-03" db="EMBL/GenBank/DDBJ databases">
        <title>Comparative genomics of the ectomycorrhizal sister species Rhizopogon vinicolor and Rhizopogon vesiculosus (Basidiomycota: Boletales) reveals a divergence of the mating type B locus.</title>
        <authorList>
            <person name="Mujic A.B."/>
            <person name="Kuo A."/>
            <person name="Tritt A."/>
            <person name="Lipzen A."/>
            <person name="Chen C."/>
            <person name="Johnson J."/>
            <person name="Sharma A."/>
            <person name="Barry K."/>
            <person name="Grigoriev I.V."/>
            <person name="Spatafora J.W."/>
        </authorList>
    </citation>
    <scope>NUCLEOTIDE SEQUENCE [LARGE SCALE GENOMIC DNA]</scope>
    <source>
        <strain evidence="2 3">AM-OR11-056</strain>
    </source>
</reference>
<feature type="chain" id="PRO_5009649630" evidence="1">
    <location>
        <begin position="20"/>
        <end position="116"/>
    </location>
</feature>
<dbReference type="AlphaFoldDB" id="A0A1J8QAN2"/>
<accession>A0A1J8QAN2</accession>
<dbReference type="Gene3D" id="3.30.465.10">
    <property type="match status" value="1"/>
</dbReference>